<keyword evidence="3" id="KW-0808">Transferase</keyword>
<protein>
    <recommendedName>
        <fullName evidence="2">hydroxymethylpyrimidine kinase</fullName>
        <ecNumber evidence="2">2.7.1.49</ecNumber>
    </recommendedName>
</protein>
<evidence type="ECO:0000259" key="7">
    <source>
        <dbReference type="Pfam" id="PF08543"/>
    </source>
</evidence>
<keyword evidence="6" id="KW-0067">ATP-binding</keyword>
<dbReference type="PANTHER" id="PTHR20858:SF17">
    <property type="entry name" value="HYDROXYMETHYLPYRIMIDINE_PHOSPHOMETHYLPYRIMIDINE KINASE THI20-RELATED"/>
    <property type="match status" value="1"/>
</dbReference>
<evidence type="ECO:0000256" key="4">
    <source>
        <dbReference type="ARBA" id="ARBA00022741"/>
    </source>
</evidence>
<dbReference type="Proteomes" id="UP000003416">
    <property type="component" value="Unassembled WGS sequence"/>
</dbReference>
<dbReference type="SUPFAM" id="SSF53613">
    <property type="entry name" value="Ribokinase-like"/>
    <property type="match status" value="1"/>
</dbReference>
<comment type="caution">
    <text evidence="8">The sequence shown here is derived from an EMBL/GenBank/DDBJ whole genome shotgun (WGS) entry which is preliminary data.</text>
</comment>
<evidence type="ECO:0000256" key="2">
    <source>
        <dbReference type="ARBA" id="ARBA00012135"/>
    </source>
</evidence>
<reference evidence="8 9" key="1">
    <citation type="submission" date="2011-02" db="EMBL/GenBank/DDBJ databases">
        <authorList>
            <person name="Weinstock G."/>
            <person name="Sodergren E."/>
            <person name="Clifton S."/>
            <person name="Fulton L."/>
            <person name="Fulton B."/>
            <person name="Courtney L."/>
            <person name="Fronick C."/>
            <person name="Harrison M."/>
            <person name="Strong C."/>
            <person name="Farmer C."/>
            <person name="Delahaunty K."/>
            <person name="Markovic C."/>
            <person name="Hall O."/>
            <person name="Minx P."/>
            <person name="Tomlinson C."/>
            <person name="Mitreva M."/>
            <person name="Hou S."/>
            <person name="Chen J."/>
            <person name="Wollam A."/>
            <person name="Pepin K.H."/>
            <person name="Johnson M."/>
            <person name="Bhonagiri V."/>
            <person name="Zhang X."/>
            <person name="Suruliraj S."/>
            <person name="Warren W."/>
            <person name="Chinwalla A."/>
            <person name="Mardis E.R."/>
            <person name="Wilson R.K."/>
        </authorList>
    </citation>
    <scope>NUCLEOTIDE SEQUENCE [LARGE SCALE GENOMIC DNA]</scope>
    <source>
        <strain evidence="8 9">YIT 12057</strain>
    </source>
</reference>
<dbReference type="GO" id="GO:0008972">
    <property type="term" value="F:phosphomethylpyrimidine kinase activity"/>
    <property type="evidence" value="ECO:0007669"/>
    <property type="project" value="InterPro"/>
</dbReference>
<dbReference type="eggNOG" id="COG0351">
    <property type="taxonomic scope" value="Bacteria"/>
</dbReference>
<dbReference type="CDD" id="cd01169">
    <property type="entry name" value="HMPP_kinase"/>
    <property type="match status" value="1"/>
</dbReference>
<dbReference type="PANTHER" id="PTHR20858">
    <property type="entry name" value="PHOSPHOMETHYLPYRIMIDINE KINASE"/>
    <property type="match status" value="1"/>
</dbReference>
<dbReference type="InterPro" id="IPR029056">
    <property type="entry name" value="Ribokinase-like"/>
</dbReference>
<dbReference type="Gene3D" id="3.40.1190.20">
    <property type="match status" value="1"/>
</dbReference>
<organism evidence="8 9">
    <name type="scientific">Bacteroides fluxus YIT 12057</name>
    <dbReference type="NCBI Taxonomy" id="763034"/>
    <lineage>
        <taxon>Bacteria</taxon>
        <taxon>Pseudomonadati</taxon>
        <taxon>Bacteroidota</taxon>
        <taxon>Bacteroidia</taxon>
        <taxon>Bacteroidales</taxon>
        <taxon>Bacteroidaceae</taxon>
        <taxon>Bacteroides</taxon>
    </lineage>
</organism>
<dbReference type="GeneID" id="86049690"/>
<comment type="pathway">
    <text evidence="1">Cofactor biosynthesis; thiamine diphosphate biosynthesis.</text>
</comment>
<dbReference type="GO" id="GO:0005524">
    <property type="term" value="F:ATP binding"/>
    <property type="evidence" value="ECO:0007669"/>
    <property type="project" value="UniProtKB-KW"/>
</dbReference>
<evidence type="ECO:0000256" key="3">
    <source>
        <dbReference type="ARBA" id="ARBA00022679"/>
    </source>
</evidence>
<name>F3PTQ3_9BACE</name>
<evidence type="ECO:0000256" key="6">
    <source>
        <dbReference type="ARBA" id="ARBA00022840"/>
    </source>
</evidence>
<sequence>MLPPVILSIAGSDCSGGAGIQADIKTISALGGYAASVITAVTAQNTVGVQAVFPLPDDIVRTQIKSVMDDLKPDAVKIGMVHNTSLVHVITECLKKYRPPFIVYDPVMISTSGRHLMTEDTIQTIQKELFPLCTLITPNLDEASLLYGSPIHTITDMQRAAQELSRQYNTSFLIKGGHLESDEMCDVFYHNPLPAAKTDASPACTLYAGPKIESHNLHGTGCTLSSAVATFLAYGNHPDEAIRQAKKYIGKAIECGKDLQIGYGNGPLWHFF</sequence>
<dbReference type="NCBIfam" id="TIGR00097">
    <property type="entry name" value="HMP-P_kinase"/>
    <property type="match status" value="1"/>
</dbReference>
<keyword evidence="9" id="KW-1185">Reference proteome</keyword>
<keyword evidence="4" id="KW-0547">Nucleotide-binding</keyword>
<gene>
    <name evidence="8" type="ORF">HMPREF9446_02121</name>
</gene>
<dbReference type="RefSeq" id="WP_009125385.1">
    <property type="nucleotide sequence ID" value="NZ_GL882634.1"/>
</dbReference>
<proteinExistence type="predicted"/>
<feature type="domain" description="Pyridoxamine kinase/Phosphomethylpyrimidine kinase" evidence="7">
    <location>
        <begin position="13"/>
        <end position="268"/>
    </location>
</feature>
<dbReference type="STRING" id="763034.HMPREF9446_02121"/>
<dbReference type="EMBL" id="AFBN01000037">
    <property type="protein sequence ID" value="EGF56701.1"/>
    <property type="molecule type" value="Genomic_DNA"/>
</dbReference>
<dbReference type="InterPro" id="IPR004399">
    <property type="entry name" value="HMP/HMP-P_kinase_dom"/>
</dbReference>
<evidence type="ECO:0000313" key="9">
    <source>
        <dbReference type="Proteomes" id="UP000003416"/>
    </source>
</evidence>
<evidence type="ECO:0000256" key="1">
    <source>
        <dbReference type="ARBA" id="ARBA00004948"/>
    </source>
</evidence>
<dbReference type="GO" id="GO:0009228">
    <property type="term" value="P:thiamine biosynthetic process"/>
    <property type="evidence" value="ECO:0007669"/>
    <property type="project" value="InterPro"/>
</dbReference>
<dbReference type="GO" id="GO:0008902">
    <property type="term" value="F:hydroxymethylpyrimidine kinase activity"/>
    <property type="evidence" value="ECO:0007669"/>
    <property type="project" value="UniProtKB-EC"/>
</dbReference>
<evidence type="ECO:0000313" key="8">
    <source>
        <dbReference type="EMBL" id="EGF56701.1"/>
    </source>
</evidence>
<dbReference type="Pfam" id="PF08543">
    <property type="entry name" value="Phos_pyr_kin"/>
    <property type="match status" value="1"/>
</dbReference>
<dbReference type="FunFam" id="3.40.1190.20:FF:000003">
    <property type="entry name" value="Phosphomethylpyrimidine kinase ThiD"/>
    <property type="match status" value="1"/>
</dbReference>
<dbReference type="AlphaFoldDB" id="F3PTQ3"/>
<dbReference type="InterPro" id="IPR013749">
    <property type="entry name" value="PM/HMP-P_kinase-1"/>
</dbReference>
<accession>F3PTQ3</accession>
<dbReference type="GO" id="GO:0005829">
    <property type="term" value="C:cytosol"/>
    <property type="evidence" value="ECO:0007669"/>
    <property type="project" value="TreeGrafter"/>
</dbReference>
<evidence type="ECO:0000256" key="5">
    <source>
        <dbReference type="ARBA" id="ARBA00022777"/>
    </source>
</evidence>
<dbReference type="EC" id="2.7.1.49" evidence="2"/>
<dbReference type="HOGENOM" id="CLU_020520_0_1_10"/>
<keyword evidence="5 8" id="KW-0418">Kinase</keyword>